<sequence length="30" mass="2885">MALPGGLTIADLFGGAMLLVGGLVLVASAR</sequence>
<dbReference type="Proteomes" id="UP000199199">
    <property type="component" value="Unassembled WGS sequence"/>
</dbReference>
<evidence type="ECO:0000313" key="3">
    <source>
        <dbReference type="Proteomes" id="UP000199199"/>
    </source>
</evidence>
<dbReference type="EMBL" id="FOZS01000004">
    <property type="protein sequence ID" value="SFS99044.1"/>
    <property type="molecule type" value="Genomic_DNA"/>
</dbReference>
<evidence type="ECO:0000313" key="2">
    <source>
        <dbReference type="EMBL" id="SFS99044.1"/>
    </source>
</evidence>
<feature type="transmembrane region" description="Helical" evidence="1">
    <location>
        <begin position="6"/>
        <end position="27"/>
    </location>
</feature>
<evidence type="ECO:0000256" key="1">
    <source>
        <dbReference type="SAM" id="Phobius"/>
    </source>
</evidence>
<keyword evidence="3" id="KW-1185">Reference proteome</keyword>
<accession>A0A1I6UCB4</accession>
<keyword evidence="1" id="KW-1133">Transmembrane helix</keyword>
<protein>
    <submittedName>
        <fullName evidence="2">Uncharacterized protein</fullName>
    </submittedName>
</protein>
<proteinExistence type="predicted"/>
<dbReference type="AlphaFoldDB" id="A0A1I6UCB4"/>
<gene>
    <name evidence="2" type="ORF">SAMN04488556_3740</name>
</gene>
<keyword evidence="1" id="KW-0812">Transmembrane</keyword>
<reference evidence="3" key="1">
    <citation type="submission" date="2016-10" db="EMBL/GenBank/DDBJ databases">
        <authorList>
            <person name="Varghese N."/>
            <person name="Submissions S."/>
        </authorList>
    </citation>
    <scope>NUCLEOTIDE SEQUENCE [LARGE SCALE GENOMIC DNA]</scope>
    <source>
        <strain evidence="3">DSM 22427</strain>
    </source>
</reference>
<keyword evidence="1" id="KW-0472">Membrane</keyword>
<name>A0A1I6UCB4_9EURY</name>
<organism evidence="2 3">
    <name type="scientific">Halostagnicola kamekurae</name>
    <dbReference type="NCBI Taxonomy" id="619731"/>
    <lineage>
        <taxon>Archaea</taxon>
        <taxon>Methanobacteriati</taxon>
        <taxon>Methanobacteriota</taxon>
        <taxon>Stenosarchaea group</taxon>
        <taxon>Halobacteria</taxon>
        <taxon>Halobacteriales</taxon>
        <taxon>Natrialbaceae</taxon>
        <taxon>Halostagnicola</taxon>
    </lineage>
</organism>